<evidence type="ECO:0000256" key="11">
    <source>
        <dbReference type="SAM" id="SignalP"/>
    </source>
</evidence>
<dbReference type="CDD" id="cd02698">
    <property type="entry name" value="Peptidase_C1A_CathepsinX"/>
    <property type="match status" value="1"/>
</dbReference>
<keyword evidence="4" id="KW-0645">Protease</keyword>
<dbReference type="InterPro" id="IPR025661">
    <property type="entry name" value="Pept_asp_AS"/>
</dbReference>
<dbReference type="InterPro" id="IPR038765">
    <property type="entry name" value="Papain-like_cys_pep_sf"/>
</dbReference>
<keyword evidence="14" id="KW-1185">Reference proteome</keyword>
<dbReference type="PANTHER" id="PTHR12411">
    <property type="entry name" value="CYSTEINE PROTEASE FAMILY C1-RELATED"/>
    <property type="match status" value="1"/>
</dbReference>
<dbReference type="PRINTS" id="PR00705">
    <property type="entry name" value="PAPAIN"/>
</dbReference>
<keyword evidence="9" id="KW-1015">Disulfide bond</keyword>
<evidence type="ECO:0000256" key="6">
    <source>
        <dbReference type="ARBA" id="ARBA00022801"/>
    </source>
</evidence>
<comment type="caution">
    <text evidence="13">The sequence shown here is derived from an EMBL/GenBank/DDBJ whole genome shotgun (WGS) entry which is preliminary data.</text>
</comment>
<dbReference type="InterPro" id="IPR000668">
    <property type="entry name" value="Peptidase_C1A_C"/>
</dbReference>
<sequence length="327" mass="36275">MGAFTVTFCVFSVTFLAAVVFVECRPEYFRESAVLHVQSEKNGFQFDSRKTGRKSSPCYVKKTNLSDPAQFVKTKPRAFEDPAYIAALPTALDWRNISGKNYASTTRNQHIPQYCGSCWAMGSTSSFADRINIKRGGAWPSAYLSAQEVIDCANAGSCQGGDHSGVWEYAHNTGIPDETCNNYQAKNGECSDENTCKTCSHDGTCTKVTNFQRWKVGDYGPVSGREKMMAEIQANGPISCGIEVTDKFEEYKGGVYKEYNPSPGINHIISVAGWGVEDGVEYWIVRNSWGTYWGEQGWFRIVTSLYKDGNYNLGIESDCVYGDAILK</sequence>
<accession>A0A8S4A6V3</accession>
<dbReference type="SUPFAM" id="SSF54001">
    <property type="entry name" value="Cysteine proteinases"/>
    <property type="match status" value="1"/>
</dbReference>
<dbReference type="EC" id="3.4.18.1" evidence="3"/>
<dbReference type="PROSITE" id="PS00640">
    <property type="entry name" value="THIOL_PROTEASE_ASN"/>
    <property type="match status" value="1"/>
</dbReference>
<keyword evidence="8" id="KW-0865">Zymogen</keyword>
<feature type="signal peptide" evidence="11">
    <location>
        <begin position="1"/>
        <end position="24"/>
    </location>
</feature>
<dbReference type="Gene3D" id="3.90.70.10">
    <property type="entry name" value="Cysteine proteinases"/>
    <property type="match status" value="1"/>
</dbReference>
<keyword evidence="10" id="KW-0325">Glycoprotein</keyword>
<evidence type="ECO:0000256" key="2">
    <source>
        <dbReference type="ARBA" id="ARBA00008455"/>
    </source>
</evidence>
<feature type="domain" description="Peptidase C1A papain C-terminal" evidence="12">
    <location>
        <begin position="88"/>
        <end position="323"/>
    </location>
</feature>
<reference evidence="13" key="1">
    <citation type="submission" date="2021-04" db="EMBL/GenBank/DDBJ databases">
        <authorList>
            <consortium name="Molecular Ecology Group"/>
        </authorList>
    </citation>
    <scope>NUCLEOTIDE SEQUENCE</scope>
</reference>
<proteinExistence type="inferred from homology"/>
<dbReference type="GO" id="GO:0006508">
    <property type="term" value="P:proteolysis"/>
    <property type="evidence" value="ECO:0007669"/>
    <property type="project" value="UniProtKB-KW"/>
</dbReference>
<dbReference type="Proteomes" id="UP000678393">
    <property type="component" value="Unassembled WGS sequence"/>
</dbReference>
<protein>
    <recommendedName>
        <fullName evidence="3">cathepsin X</fullName>
        <ecNumber evidence="3">3.4.18.1</ecNumber>
    </recommendedName>
</protein>
<evidence type="ECO:0000259" key="12">
    <source>
        <dbReference type="SMART" id="SM00645"/>
    </source>
</evidence>
<dbReference type="OrthoDB" id="190265at2759"/>
<evidence type="ECO:0000256" key="3">
    <source>
        <dbReference type="ARBA" id="ARBA00012516"/>
    </source>
</evidence>
<evidence type="ECO:0000256" key="4">
    <source>
        <dbReference type="ARBA" id="ARBA00022670"/>
    </source>
</evidence>
<keyword evidence="7" id="KW-0788">Thiol protease</keyword>
<evidence type="ECO:0000256" key="7">
    <source>
        <dbReference type="ARBA" id="ARBA00022807"/>
    </source>
</evidence>
<dbReference type="FunFam" id="3.90.70.10:FF:000060">
    <property type="entry name" value="Cathepsin Z"/>
    <property type="match status" value="1"/>
</dbReference>
<keyword evidence="6" id="KW-0378">Hydrolase</keyword>
<dbReference type="InterPro" id="IPR013128">
    <property type="entry name" value="Peptidase_C1A"/>
</dbReference>
<dbReference type="InterPro" id="IPR033157">
    <property type="entry name" value="CTSZ"/>
</dbReference>
<evidence type="ECO:0000256" key="5">
    <source>
        <dbReference type="ARBA" id="ARBA00022729"/>
    </source>
</evidence>
<dbReference type="GO" id="GO:0016807">
    <property type="term" value="F:cysteine-type carboxypeptidase activity"/>
    <property type="evidence" value="ECO:0007669"/>
    <property type="project" value="UniProtKB-EC"/>
</dbReference>
<dbReference type="Pfam" id="PF00112">
    <property type="entry name" value="Peptidase_C1"/>
    <property type="match status" value="1"/>
</dbReference>
<comment type="similarity">
    <text evidence="2">Belongs to the peptidase C1 family.</text>
</comment>
<name>A0A8S4A6V3_9EUPU</name>
<evidence type="ECO:0000313" key="13">
    <source>
        <dbReference type="EMBL" id="CAG5134736.1"/>
    </source>
</evidence>
<feature type="chain" id="PRO_5035930092" description="cathepsin X" evidence="11">
    <location>
        <begin position="25"/>
        <end position="327"/>
    </location>
</feature>
<evidence type="ECO:0000256" key="8">
    <source>
        <dbReference type="ARBA" id="ARBA00023145"/>
    </source>
</evidence>
<dbReference type="SMART" id="SM00645">
    <property type="entry name" value="Pept_C1"/>
    <property type="match status" value="1"/>
</dbReference>
<gene>
    <name evidence="13" type="ORF">CUNI_LOCUS20294</name>
</gene>
<evidence type="ECO:0000256" key="10">
    <source>
        <dbReference type="ARBA" id="ARBA00023180"/>
    </source>
</evidence>
<evidence type="ECO:0000313" key="14">
    <source>
        <dbReference type="Proteomes" id="UP000678393"/>
    </source>
</evidence>
<evidence type="ECO:0000256" key="1">
    <source>
        <dbReference type="ARBA" id="ARBA00001594"/>
    </source>
</evidence>
<dbReference type="EMBL" id="CAJHNH020007534">
    <property type="protein sequence ID" value="CAG5134736.1"/>
    <property type="molecule type" value="Genomic_DNA"/>
</dbReference>
<dbReference type="AlphaFoldDB" id="A0A8S4A6V3"/>
<organism evidence="13 14">
    <name type="scientific">Candidula unifasciata</name>
    <dbReference type="NCBI Taxonomy" id="100452"/>
    <lineage>
        <taxon>Eukaryota</taxon>
        <taxon>Metazoa</taxon>
        <taxon>Spiralia</taxon>
        <taxon>Lophotrochozoa</taxon>
        <taxon>Mollusca</taxon>
        <taxon>Gastropoda</taxon>
        <taxon>Heterobranchia</taxon>
        <taxon>Euthyneura</taxon>
        <taxon>Panpulmonata</taxon>
        <taxon>Eupulmonata</taxon>
        <taxon>Stylommatophora</taxon>
        <taxon>Helicina</taxon>
        <taxon>Helicoidea</taxon>
        <taxon>Geomitridae</taxon>
        <taxon>Candidula</taxon>
    </lineage>
</organism>
<evidence type="ECO:0000256" key="9">
    <source>
        <dbReference type="ARBA" id="ARBA00023157"/>
    </source>
</evidence>
<keyword evidence="5 11" id="KW-0732">Signal</keyword>
<comment type="catalytic activity">
    <reaction evidence="1">
        <text>Release of C-terminal amino acid residues with broad specificity, but lacks action on C-terminal proline. Shows weak endopeptidase activity.</text>
        <dbReference type="EC" id="3.4.18.1"/>
    </reaction>
</comment>